<accession>A0AAV8YK35</accession>
<evidence type="ECO:0000256" key="1">
    <source>
        <dbReference type="SAM" id="SignalP"/>
    </source>
</evidence>
<dbReference type="InterPro" id="IPR010562">
    <property type="entry name" value="Haemolymph_juvenile_hormone-bd"/>
</dbReference>
<sequence>MKFFAVALFVFAFSGRLDALPRAGSDIAEQVKEVVQKVWAYVPEEIGIKDVAFSFPSTLIFGGDFKITDVSISGMKNLDIKTLTFDESTNQLDYEFDLGDVVGVVDYSFTIKGLMKFEHHFVFHSDLRNIKTEGHAVIAMEDGKPKQVSEFKILMTVGETDFDIQGFLNNENISKNLSEFLTKHGAETFDTISPMLSPIVSSFIKIAINIALNMF</sequence>
<keyword evidence="3" id="KW-1185">Reference proteome</keyword>
<dbReference type="PANTHER" id="PTHR11008:SF29">
    <property type="entry name" value="IP17226P"/>
    <property type="match status" value="1"/>
</dbReference>
<dbReference type="PANTHER" id="PTHR11008">
    <property type="entry name" value="PROTEIN TAKEOUT-LIKE PROTEIN"/>
    <property type="match status" value="1"/>
</dbReference>
<dbReference type="Gene3D" id="3.15.10.30">
    <property type="entry name" value="Haemolymph juvenile hormone binding protein"/>
    <property type="match status" value="1"/>
</dbReference>
<dbReference type="EMBL" id="JAPWTK010000078">
    <property type="protein sequence ID" value="KAJ8951867.1"/>
    <property type="molecule type" value="Genomic_DNA"/>
</dbReference>
<reference evidence="2" key="1">
    <citation type="journal article" date="2023" name="Insect Mol. Biol.">
        <title>Genome sequencing provides insights into the evolution of gene families encoding plant cell wall-degrading enzymes in longhorned beetles.</title>
        <authorList>
            <person name="Shin N.R."/>
            <person name="Okamura Y."/>
            <person name="Kirsch R."/>
            <person name="Pauchet Y."/>
        </authorList>
    </citation>
    <scope>NUCLEOTIDE SEQUENCE</scope>
    <source>
        <strain evidence="2">AMC_N1</strain>
    </source>
</reference>
<feature type="signal peptide" evidence="1">
    <location>
        <begin position="1"/>
        <end position="19"/>
    </location>
</feature>
<gene>
    <name evidence="2" type="ORF">NQ318_019843</name>
</gene>
<name>A0AAV8YK35_9CUCU</name>
<evidence type="ECO:0000313" key="3">
    <source>
        <dbReference type="Proteomes" id="UP001162162"/>
    </source>
</evidence>
<protein>
    <submittedName>
        <fullName evidence="2">Uncharacterized protein</fullName>
    </submittedName>
</protein>
<proteinExistence type="predicted"/>
<dbReference type="GO" id="GO:0005615">
    <property type="term" value="C:extracellular space"/>
    <property type="evidence" value="ECO:0007669"/>
    <property type="project" value="TreeGrafter"/>
</dbReference>
<dbReference type="AlphaFoldDB" id="A0AAV8YK35"/>
<organism evidence="2 3">
    <name type="scientific">Aromia moschata</name>
    <dbReference type="NCBI Taxonomy" id="1265417"/>
    <lineage>
        <taxon>Eukaryota</taxon>
        <taxon>Metazoa</taxon>
        <taxon>Ecdysozoa</taxon>
        <taxon>Arthropoda</taxon>
        <taxon>Hexapoda</taxon>
        <taxon>Insecta</taxon>
        <taxon>Pterygota</taxon>
        <taxon>Neoptera</taxon>
        <taxon>Endopterygota</taxon>
        <taxon>Coleoptera</taxon>
        <taxon>Polyphaga</taxon>
        <taxon>Cucujiformia</taxon>
        <taxon>Chrysomeloidea</taxon>
        <taxon>Cerambycidae</taxon>
        <taxon>Cerambycinae</taxon>
        <taxon>Callichromatini</taxon>
        <taxon>Aromia</taxon>
    </lineage>
</organism>
<keyword evidence="1" id="KW-0732">Signal</keyword>
<dbReference type="Pfam" id="PF06585">
    <property type="entry name" value="JHBP"/>
    <property type="match status" value="1"/>
</dbReference>
<dbReference type="InterPro" id="IPR038606">
    <property type="entry name" value="To_sf"/>
</dbReference>
<comment type="caution">
    <text evidence="2">The sequence shown here is derived from an EMBL/GenBank/DDBJ whole genome shotgun (WGS) entry which is preliminary data.</text>
</comment>
<dbReference type="Proteomes" id="UP001162162">
    <property type="component" value="Unassembled WGS sequence"/>
</dbReference>
<feature type="chain" id="PRO_5043810012" evidence="1">
    <location>
        <begin position="20"/>
        <end position="215"/>
    </location>
</feature>
<evidence type="ECO:0000313" key="2">
    <source>
        <dbReference type="EMBL" id="KAJ8951867.1"/>
    </source>
</evidence>